<dbReference type="EMBL" id="FMHV01000002">
    <property type="protein sequence ID" value="SCL37191.1"/>
    <property type="molecule type" value="Genomic_DNA"/>
</dbReference>
<feature type="region of interest" description="Disordered" evidence="1">
    <location>
        <begin position="1"/>
        <end position="99"/>
    </location>
</feature>
<gene>
    <name evidence="2" type="ORF">GA0070624_5787</name>
</gene>
<dbReference type="Proteomes" id="UP000199413">
    <property type="component" value="Unassembled WGS sequence"/>
</dbReference>
<evidence type="ECO:0000313" key="3">
    <source>
        <dbReference type="Proteomes" id="UP000199413"/>
    </source>
</evidence>
<name>A0A1C6T5Y9_9ACTN</name>
<sequence length="561" mass="58504">MVALEAQTGRRERRCSSPEAGSGVQPHVETSPGRTPRPAPSPAAAPLPTNRAARRRRSAPPAGTAPPPTRVPGTGSDRPADPGAEVDPAADRGDPSGQVGRRRASLLALCVVATASAAALVAGLTDWTPEPADPARPPTMGEAERLAAMRVTNYRDVRSGVRVTVGAGATRTELVGWVDWARPLVYLDVAGPGAGADRGLVQATPSAVVARPAPGAAATPATPPLVPPMDRWRLRELPTGRGLAAVLDLLLDLGADRPEPPAARAAAGARWLGRDTAGGTPVDIIQAPLHPAATGGASPPATVADRVREPRFWLDRDARLHRLAGRLPDQTPVTVDLVRSDRPTLRPVDALGGRPGLPRALTDGEADRLARLPARLRAAGGATVTLTAPLGPTANLRGAGWLSWAGSTGYLAVAEVDTPGRRTLLRYRAGRLARAEIPTAARAAEIPARPPLPPPAGVSWSPAAPVRDDLDRLVDAALREGGTPVAARAAVRLRGDRVADRSVDVIELRVQRAVLRYWIDRAGLLRRLELRTRRGVWAQLDLSPGKVPALPTAGSPASGSG</sequence>
<accession>A0A1C6T5Y9</accession>
<dbReference type="RefSeq" id="WP_091346015.1">
    <property type="nucleotide sequence ID" value="NZ_FMHV01000002.1"/>
</dbReference>
<reference evidence="3" key="1">
    <citation type="submission" date="2016-06" db="EMBL/GenBank/DDBJ databases">
        <authorList>
            <person name="Varghese N."/>
            <person name="Submissions Spin"/>
        </authorList>
    </citation>
    <scope>NUCLEOTIDE SEQUENCE [LARGE SCALE GENOMIC DNA]</scope>
    <source>
        <strain evidence="3">DSM 45431</strain>
    </source>
</reference>
<protein>
    <submittedName>
        <fullName evidence="2">Uncharacterized protein</fullName>
    </submittedName>
</protein>
<feature type="compositionally biased region" description="Pro residues" evidence="1">
    <location>
        <begin position="35"/>
        <end position="45"/>
    </location>
</feature>
<organism evidence="2 3">
    <name type="scientific">Micromonospora rhizosphaerae</name>
    <dbReference type="NCBI Taxonomy" id="568872"/>
    <lineage>
        <taxon>Bacteria</taxon>
        <taxon>Bacillati</taxon>
        <taxon>Actinomycetota</taxon>
        <taxon>Actinomycetes</taxon>
        <taxon>Micromonosporales</taxon>
        <taxon>Micromonosporaceae</taxon>
        <taxon>Micromonospora</taxon>
    </lineage>
</organism>
<proteinExistence type="predicted"/>
<dbReference type="OrthoDB" id="3405429at2"/>
<evidence type="ECO:0000256" key="1">
    <source>
        <dbReference type="SAM" id="MobiDB-lite"/>
    </source>
</evidence>
<evidence type="ECO:0000313" key="2">
    <source>
        <dbReference type="EMBL" id="SCL37191.1"/>
    </source>
</evidence>
<keyword evidence="3" id="KW-1185">Reference proteome</keyword>
<dbReference type="AlphaFoldDB" id="A0A1C6T5Y9"/>